<dbReference type="Proteomes" id="UP000824259">
    <property type="component" value="Unassembled WGS sequence"/>
</dbReference>
<dbReference type="EMBL" id="DWYR01000007">
    <property type="protein sequence ID" value="HJA98314.1"/>
    <property type="molecule type" value="Genomic_DNA"/>
</dbReference>
<keyword evidence="1" id="KW-1133">Transmembrane helix</keyword>
<keyword evidence="1" id="KW-0812">Transmembrane</keyword>
<comment type="caution">
    <text evidence="2">The sequence shown here is derived from an EMBL/GenBank/DDBJ whole genome shotgun (WGS) entry which is preliminary data.</text>
</comment>
<gene>
    <name evidence="2" type="ORF">H9779_01770</name>
</gene>
<proteinExistence type="predicted"/>
<feature type="transmembrane region" description="Helical" evidence="1">
    <location>
        <begin position="7"/>
        <end position="24"/>
    </location>
</feature>
<dbReference type="PANTHER" id="PTHR35813">
    <property type="entry name" value="INNER MEMBRANE PROTEIN YBAN"/>
    <property type="match status" value="1"/>
</dbReference>
<dbReference type="Pfam" id="PF04304">
    <property type="entry name" value="DUF454"/>
    <property type="match status" value="1"/>
</dbReference>
<dbReference type="GO" id="GO:0005886">
    <property type="term" value="C:plasma membrane"/>
    <property type="evidence" value="ECO:0007669"/>
    <property type="project" value="TreeGrafter"/>
</dbReference>
<dbReference type="PANTHER" id="PTHR35813:SF1">
    <property type="entry name" value="INNER MEMBRANE PROTEIN YBAN"/>
    <property type="match status" value="1"/>
</dbReference>
<reference evidence="2" key="2">
    <citation type="submission" date="2021-04" db="EMBL/GenBank/DDBJ databases">
        <authorList>
            <person name="Gilroy R."/>
        </authorList>
    </citation>
    <scope>NUCLEOTIDE SEQUENCE</scope>
    <source>
        <strain evidence="2">CHK169-11906</strain>
    </source>
</reference>
<dbReference type="InterPro" id="IPR007401">
    <property type="entry name" value="DUF454"/>
</dbReference>
<feature type="transmembrane region" description="Helical" evidence="1">
    <location>
        <begin position="95"/>
        <end position="118"/>
    </location>
</feature>
<accession>A0A9D2ICI9</accession>
<feature type="transmembrane region" description="Helical" evidence="1">
    <location>
        <begin position="30"/>
        <end position="49"/>
    </location>
</feature>
<dbReference type="PIRSF" id="PIRSF016789">
    <property type="entry name" value="DUF454"/>
    <property type="match status" value="1"/>
</dbReference>
<protein>
    <submittedName>
        <fullName evidence="2">YbaN family protein</fullName>
    </submittedName>
</protein>
<name>A0A9D2ICI9_9BACT</name>
<evidence type="ECO:0000256" key="1">
    <source>
        <dbReference type="SAM" id="Phobius"/>
    </source>
</evidence>
<keyword evidence="1" id="KW-0472">Membrane</keyword>
<reference evidence="2" key="1">
    <citation type="journal article" date="2021" name="PeerJ">
        <title>Extensive microbial diversity within the chicken gut microbiome revealed by metagenomics and culture.</title>
        <authorList>
            <person name="Gilroy R."/>
            <person name="Ravi A."/>
            <person name="Getino M."/>
            <person name="Pursley I."/>
            <person name="Horton D.L."/>
            <person name="Alikhan N.F."/>
            <person name="Baker D."/>
            <person name="Gharbi K."/>
            <person name="Hall N."/>
            <person name="Watson M."/>
            <person name="Adriaenssens E.M."/>
            <person name="Foster-Nyarko E."/>
            <person name="Jarju S."/>
            <person name="Secka A."/>
            <person name="Antonio M."/>
            <person name="Oren A."/>
            <person name="Chaudhuri R.R."/>
            <person name="La Ragione R."/>
            <person name="Hildebrand F."/>
            <person name="Pallen M.J."/>
        </authorList>
    </citation>
    <scope>NUCLEOTIDE SEQUENCE</scope>
    <source>
        <strain evidence="2">CHK169-11906</strain>
    </source>
</reference>
<dbReference type="AlphaFoldDB" id="A0A9D2ICI9"/>
<organism evidence="2 3">
    <name type="scientific">Candidatus Alistipes avicola</name>
    <dbReference type="NCBI Taxonomy" id="2838432"/>
    <lineage>
        <taxon>Bacteria</taxon>
        <taxon>Pseudomonadati</taxon>
        <taxon>Bacteroidota</taxon>
        <taxon>Bacteroidia</taxon>
        <taxon>Bacteroidales</taxon>
        <taxon>Rikenellaceae</taxon>
        <taxon>Alistipes</taxon>
    </lineage>
</organism>
<evidence type="ECO:0000313" key="2">
    <source>
        <dbReference type="EMBL" id="HJA98314.1"/>
    </source>
</evidence>
<evidence type="ECO:0000313" key="3">
    <source>
        <dbReference type="Proteomes" id="UP000824259"/>
    </source>
</evidence>
<sequence length="122" mass="13729">MKIIGIALGTVALALGIIGIFVPLLPTTPFLLLAAALYLRCSPALYEWLLNQKHLGPYIRNFRENRAIPLRAKVVSVSLIWLTISYCIVCVVDRWWAQLLLFLLAVGLTWHILSFATLKKNI</sequence>
<feature type="transmembrane region" description="Helical" evidence="1">
    <location>
        <begin position="70"/>
        <end position="89"/>
    </location>
</feature>